<dbReference type="InterPro" id="IPR008271">
    <property type="entry name" value="Ser/Thr_kinase_AS"/>
</dbReference>
<evidence type="ECO:0000313" key="2">
    <source>
        <dbReference type="EMBL" id="GKV30612.1"/>
    </source>
</evidence>
<organism evidence="2 3">
    <name type="scientific">Rubroshorea leprosula</name>
    <dbReference type="NCBI Taxonomy" id="152421"/>
    <lineage>
        <taxon>Eukaryota</taxon>
        <taxon>Viridiplantae</taxon>
        <taxon>Streptophyta</taxon>
        <taxon>Embryophyta</taxon>
        <taxon>Tracheophyta</taxon>
        <taxon>Spermatophyta</taxon>
        <taxon>Magnoliopsida</taxon>
        <taxon>eudicotyledons</taxon>
        <taxon>Gunneridae</taxon>
        <taxon>Pentapetalae</taxon>
        <taxon>rosids</taxon>
        <taxon>malvids</taxon>
        <taxon>Malvales</taxon>
        <taxon>Dipterocarpaceae</taxon>
        <taxon>Rubroshorea</taxon>
    </lineage>
</organism>
<accession>A0AAV5L1A0</accession>
<protein>
    <recommendedName>
        <fullName evidence="1">Protein kinase domain-containing protein</fullName>
    </recommendedName>
</protein>
<evidence type="ECO:0000313" key="3">
    <source>
        <dbReference type="Proteomes" id="UP001054252"/>
    </source>
</evidence>
<name>A0AAV5L1A0_9ROSI</name>
<comment type="caution">
    <text evidence="2">The sequence shown here is derived from an EMBL/GenBank/DDBJ whole genome shotgun (WGS) entry which is preliminary data.</text>
</comment>
<sequence length="78" mass="8614">MQLLSTWKAMNIAHGDVKLENLLLTRSGRVKIGDFSACHAFEDDNDELWSSGGTVEPLPSWHLNAALQCIKYLATNVA</sequence>
<dbReference type="PROSITE" id="PS00108">
    <property type="entry name" value="PROTEIN_KINASE_ST"/>
    <property type="match status" value="1"/>
</dbReference>
<dbReference type="InterPro" id="IPR011009">
    <property type="entry name" value="Kinase-like_dom_sf"/>
</dbReference>
<proteinExistence type="predicted"/>
<reference evidence="2 3" key="1">
    <citation type="journal article" date="2021" name="Commun. Biol.">
        <title>The genome of Shorea leprosula (Dipterocarpaceae) highlights the ecological relevance of drought in aseasonal tropical rainforests.</title>
        <authorList>
            <person name="Ng K.K.S."/>
            <person name="Kobayashi M.J."/>
            <person name="Fawcett J.A."/>
            <person name="Hatakeyama M."/>
            <person name="Paape T."/>
            <person name="Ng C.H."/>
            <person name="Ang C.C."/>
            <person name="Tnah L.H."/>
            <person name="Lee C.T."/>
            <person name="Nishiyama T."/>
            <person name="Sese J."/>
            <person name="O'Brien M.J."/>
            <person name="Copetti D."/>
            <person name="Mohd Noor M.I."/>
            <person name="Ong R.C."/>
            <person name="Putra M."/>
            <person name="Sireger I.Z."/>
            <person name="Indrioko S."/>
            <person name="Kosugi Y."/>
            <person name="Izuno A."/>
            <person name="Isagi Y."/>
            <person name="Lee S.L."/>
            <person name="Shimizu K.K."/>
        </authorList>
    </citation>
    <scope>NUCLEOTIDE SEQUENCE [LARGE SCALE GENOMIC DNA]</scope>
    <source>
        <strain evidence="2">214</strain>
    </source>
</reference>
<dbReference type="SUPFAM" id="SSF56112">
    <property type="entry name" value="Protein kinase-like (PK-like)"/>
    <property type="match status" value="1"/>
</dbReference>
<dbReference type="GO" id="GO:0005524">
    <property type="term" value="F:ATP binding"/>
    <property type="evidence" value="ECO:0007669"/>
    <property type="project" value="InterPro"/>
</dbReference>
<feature type="domain" description="Protein kinase" evidence="1">
    <location>
        <begin position="1"/>
        <end position="78"/>
    </location>
</feature>
<dbReference type="PROSITE" id="PS50011">
    <property type="entry name" value="PROTEIN_KINASE_DOM"/>
    <property type="match status" value="1"/>
</dbReference>
<keyword evidence="3" id="KW-1185">Reference proteome</keyword>
<evidence type="ECO:0000259" key="1">
    <source>
        <dbReference type="PROSITE" id="PS50011"/>
    </source>
</evidence>
<dbReference type="AlphaFoldDB" id="A0AAV5L1A0"/>
<dbReference type="Gene3D" id="1.10.510.10">
    <property type="entry name" value="Transferase(Phosphotransferase) domain 1"/>
    <property type="match status" value="1"/>
</dbReference>
<dbReference type="EMBL" id="BPVZ01000087">
    <property type="protein sequence ID" value="GKV30612.1"/>
    <property type="molecule type" value="Genomic_DNA"/>
</dbReference>
<gene>
    <name evidence="2" type="ORF">SLEP1_g39406</name>
</gene>
<dbReference type="Proteomes" id="UP001054252">
    <property type="component" value="Unassembled WGS sequence"/>
</dbReference>
<dbReference type="InterPro" id="IPR000719">
    <property type="entry name" value="Prot_kinase_dom"/>
</dbReference>
<dbReference type="GO" id="GO:0004672">
    <property type="term" value="F:protein kinase activity"/>
    <property type="evidence" value="ECO:0007669"/>
    <property type="project" value="InterPro"/>
</dbReference>